<dbReference type="Proteomes" id="UP000647241">
    <property type="component" value="Unassembled WGS sequence"/>
</dbReference>
<dbReference type="InterPro" id="IPR011051">
    <property type="entry name" value="RmlC_Cupin_sf"/>
</dbReference>
<name>A0A917H9C7_9BACT</name>
<accession>A0A917H9C7</accession>
<comment type="caution">
    <text evidence="2">The sequence shown here is derived from an EMBL/GenBank/DDBJ whole genome shotgun (WGS) entry which is preliminary data.</text>
</comment>
<feature type="domain" description="Cupin type-2" evidence="1">
    <location>
        <begin position="83"/>
        <end position="148"/>
    </location>
</feature>
<evidence type="ECO:0000313" key="2">
    <source>
        <dbReference type="EMBL" id="GGG70971.1"/>
    </source>
</evidence>
<evidence type="ECO:0000259" key="1">
    <source>
        <dbReference type="Pfam" id="PF07883"/>
    </source>
</evidence>
<organism evidence="2 3">
    <name type="scientific">Edaphobacter dinghuensis</name>
    <dbReference type="NCBI Taxonomy" id="1560005"/>
    <lineage>
        <taxon>Bacteria</taxon>
        <taxon>Pseudomonadati</taxon>
        <taxon>Acidobacteriota</taxon>
        <taxon>Terriglobia</taxon>
        <taxon>Terriglobales</taxon>
        <taxon>Acidobacteriaceae</taxon>
        <taxon>Edaphobacter</taxon>
    </lineage>
</organism>
<gene>
    <name evidence="2" type="ORF">GCM10011585_11440</name>
</gene>
<dbReference type="InterPro" id="IPR014710">
    <property type="entry name" value="RmlC-like_jellyroll"/>
</dbReference>
<dbReference type="Gene3D" id="2.60.120.10">
    <property type="entry name" value="Jelly Rolls"/>
    <property type="match status" value="1"/>
</dbReference>
<sequence length="160" mass="16701">MKNTGWLRVGSIVLGGLVLSGGMGLAQGTAAASSKGSESLAQARVFSFEQMPVKKMANGGESRSIVQGTLATGESVSLHESMQPVGIQPNPAHRIEHSEFIVVREGTLEFYHDGKAEKVGPGGVIYVAFGTLHQVRNIGNVPAQYVVIAIGGDVGSADRK</sequence>
<reference evidence="2" key="1">
    <citation type="journal article" date="2014" name="Int. J. Syst. Evol. Microbiol.">
        <title>Complete genome sequence of Corynebacterium casei LMG S-19264T (=DSM 44701T), isolated from a smear-ripened cheese.</title>
        <authorList>
            <consortium name="US DOE Joint Genome Institute (JGI-PGF)"/>
            <person name="Walter F."/>
            <person name="Albersmeier A."/>
            <person name="Kalinowski J."/>
            <person name="Ruckert C."/>
        </authorList>
    </citation>
    <scope>NUCLEOTIDE SEQUENCE</scope>
    <source>
        <strain evidence="2">CGMCC 1.12997</strain>
    </source>
</reference>
<proteinExistence type="predicted"/>
<evidence type="ECO:0000313" key="3">
    <source>
        <dbReference type="Proteomes" id="UP000647241"/>
    </source>
</evidence>
<dbReference type="RefSeq" id="WP_229739129.1">
    <property type="nucleotide sequence ID" value="NZ_BMGT01000002.1"/>
</dbReference>
<protein>
    <recommendedName>
        <fullName evidence="1">Cupin type-2 domain-containing protein</fullName>
    </recommendedName>
</protein>
<reference evidence="2" key="2">
    <citation type="submission" date="2020-09" db="EMBL/GenBank/DDBJ databases">
        <authorList>
            <person name="Sun Q."/>
            <person name="Zhou Y."/>
        </authorList>
    </citation>
    <scope>NUCLEOTIDE SEQUENCE</scope>
    <source>
        <strain evidence="2">CGMCC 1.12997</strain>
    </source>
</reference>
<dbReference type="SUPFAM" id="SSF51182">
    <property type="entry name" value="RmlC-like cupins"/>
    <property type="match status" value="1"/>
</dbReference>
<dbReference type="AlphaFoldDB" id="A0A917H9C7"/>
<keyword evidence="3" id="KW-1185">Reference proteome</keyword>
<dbReference type="EMBL" id="BMGT01000002">
    <property type="protein sequence ID" value="GGG70971.1"/>
    <property type="molecule type" value="Genomic_DNA"/>
</dbReference>
<dbReference type="Pfam" id="PF07883">
    <property type="entry name" value="Cupin_2"/>
    <property type="match status" value="1"/>
</dbReference>
<dbReference type="InterPro" id="IPR013096">
    <property type="entry name" value="Cupin_2"/>
</dbReference>